<proteinExistence type="predicted"/>
<sequence>MTKMGRPKSDNVKKKVISIRVSDQLYSQLLAYAEKHNLTTTDVVLRGVETYISKKE</sequence>
<gene>
    <name evidence="1" type="ORF">Lac1_03040</name>
</gene>
<evidence type="ECO:0008006" key="3">
    <source>
        <dbReference type="Google" id="ProtNLM"/>
    </source>
</evidence>
<evidence type="ECO:0000313" key="2">
    <source>
        <dbReference type="Proteomes" id="UP001305815"/>
    </source>
</evidence>
<dbReference type="EMBL" id="AP027742">
    <property type="protein sequence ID" value="BDZ76121.1"/>
    <property type="molecule type" value="Genomic_DNA"/>
</dbReference>
<evidence type="ECO:0000313" key="1">
    <source>
        <dbReference type="EMBL" id="BDZ76121.1"/>
    </source>
</evidence>
<accession>A0ABN6YYW4</accession>
<reference evidence="2" key="1">
    <citation type="journal article" date="2023" name="Int. J. Syst. Evol. Microbiol.">
        <title>Claveliimonas bilis gen. nov., sp. nov., deoxycholic acid-producing bacteria isolated from human faeces, and reclassification of Sellimonas monacensis Zenner et al. 2021 as Claveliimonas monacensis comb. nov.</title>
        <authorList>
            <person name="Hisatomi A."/>
            <person name="Kastawa N.W.E.P.G."/>
            <person name="Song I."/>
            <person name="Ohkuma M."/>
            <person name="Fukiya S."/>
            <person name="Sakamoto M."/>
        </authorList>
    </citation>
    <scope>NUCLEOTIDE SEQUENCE [LARGE SCALE GENOMIC DNA]</scope>
    <source>
        <strain evidence="2">12BBH14</strain>
    </source>
</reference>
<dbReference type="Proteomes" id="UP001305815">
    <property type="component" value="Chromosome"/>
</dbReference>
<keyword evidence="2" id="KW-1185">Reference proteome</keyword>
<name>A0ABN6YYW4_9FIRM</name>
<protein>
    <recommendedName>
        <fullName evidence="3">CopG family transcriptional regulator</fullName>
    </recommendedName>
</protein>
<organism evidence="1 2">
    <name type="scientific">Claveliimonas bilis</name>
    <dbReference type="NCBI Taxonomy" id="3028070"/>
    <lineage>
        <taxon>Bacteria</taxon>
        <taxon>Bacillati</taxon>
        <taxon>Bacillota</taxon>
        <taxon>Clostridia</taxon>
        <taxon>Lachnospirales</taxon>
        <taxon>Lachnospiraceae</taxon>
        <taxon>Claveliimonas</taxon>
    </lineage>
</organism>